<dbReference type="EMBL" id="FVZE01000002">
    <property type="protein sequence ID" value="SLJ94421.1"/>
    <property type="molecule type" value="Genomic_DNA"/>
</dbReference>
<evidence type="ECO:0000313" key="1">
    <source>
        <dbReference type="EMBL" id="SLJ94421.1"/>
    </source>
</evidence>
<evidence type="ECO:0000313" key="2">
    <source>
        <dbReference type="Proteomes" id="UP000190989"/>
    </source>
</evidence>
<dbReference type="Proteomes" id="UP000190989">
    <property type="component" value="Unassembled WGS sequence"/>
</dbReference>
<dbReference type="AlphaFoldDB" id="A0A1U6HFB0"/>
<evidence type="ECO:0008006" key="3">
    <source>
        <dbReference type="Google" id="ProtNLM"/>
    </source>
</evidence>
<dbReference type="RefSeq" id="WP_054946624.1">
    <property type="nucleotide sequence ID" value="NZ_FVZE01000002.1"/>
</dbReference>
<keyword evidence="2" id="KW-1185">Reference proteome</keyword>
<organism evidence="1 2">
    <name type="scientific">Novosphingobium mathurense</name>
    <dbReference type="NCBI Taxonomy" id="428990"/>
    <lineage>
        <taxon>Bacteria</taxon>
        <taxon>Pseudomonadati</taxon>
        <taxon>Pseudomonadota</taxon>
        <taxon>Alphaproteobacteria</taxon>
        <taxon>Sphingomonadales</taxon>
        <taxon>Sphingomonadaceae</taxon>
        <taxon>Novosphingobium</taxon>
    </lineage>
</organism>
<gene>
    <name evidence="1" type="ORF">SAMN06295987_102292</name>
</gene>
<protein>
    <recommendedName>
        <fullName evidence="3">FMN phosphatase YigB, HAD superfamily</fullName>
    </recommendedName>
</protein>
<dbReference type="STRING" id="428990.SAMN06295987_102292"/>
<sequence length="224" mass="25122">MKKPLLITDCDEVLLYMVTHFREWLAEDEGVTFDLDRSDFYRSMRRVDSDELITEKDAWQLLNKFFDGQMHRQTPVEGAVAAIGTIAEHADVVVLTNLMDFRKEARTRQLADHGIDVRVYTNQGPKGPALKAILDEYAPSRAVFIDDLAPHHGSVRDVAPEIGRLHLCAEPSIAPHIPCAHKAGDADARIDDWSSALPWLLDRLVNSPKADLQAAVTLKDSEDK</sequence>
<dbReference type="SUPFAM" id="SSF56784">
    <property type="entry name" value="HAD-like"/>
    <property type="match status" value="1"/>
</dbReference>
<name>A0A1U6HFB0_9SPHN</name>
<dbReference type="InterPro" id="IPR036412">
    <property type="entry name" value="HAD-like_sf"/>
</dbReference>
<reference evidence="2" key="1">
    <citation type="submission" date="2017-02" db="EMBL/GenBank/DDBJ databases">
        <authorList>
            <person name="Varghese N."/>
            <person name="Submissions S."/>
        </authorList>
    </citation>
    <scope>NUCLEOTIDE SEQUENCE [LARGE SCALE GENOMIC DNA]</scope>
    <source>
        <strain evidence="2">SM117</strain>
    </source>
</reference>
<accession>A0A1U6HFB0</accession>
<proteinExistence type="predicted"/>